<gene>
    <name evidence="3" type="ORF">C0029_02505</name>
</gene>
<dbReference type="InterPro" id="IPR029069">
    <property type="entry name" value="HotDog_dom_sf"/>
</dbReference>
<evidence type="ECO:0000256" key="2">
    <source>
        <dbReference type="ARBA" id="ARBA00022801"/>
    </source>
</evidence>
<keyword evidence="4" id="KW-1185">Reference proteome</keyword>
<protein>
    <submittedName>
        <fullName evidence="3">Acyl-CoA thioesterase</fullName>
    </submittedName>
</protein>
<dbReference type="Gene3D" id="3.10.129.10">
    <property type="entry name" value="Hotdog Thioesterase"/>
    <property type="match status" value="1"/>
</dbReference>
<dbReference type="SUPFAM" id="SSF54637">
    <property type="entry name" value="Thioesterase/thiol ester dehydrase-isomerase"/>
    <property type="match status" value="1"/>
</dbReference>
<sequence>MGIPVTRITPRFNETDALGHINNAVMSVWFEVARTDALNYLRDGPRSEGRWLVASVTLDYLRETFYGSDVTINMSRVFAGNTSLTMECEMHQNNELVVKGKAVLVHVDMDSKAKLRVPDVMREKLATL</sequence>
<dbReference type="AlphaFoldDB" id="A0AAP8SPD9"/>
<dbReference type="InterPro" id="IPR050563">
    <property type="entry name" value="4-hydroxybenzoyl-CoA_TE"/>
</dbReference>
<comment type="similarity">
    <text evidence="1">Belongs to the 4-hydroxybenzoyl-CoA thioesterase family.</text>
</comment>
<keyword evidence="2" id="KW-0378">Hydrolase</keyword>
<dbReference type="CDD" id="cd00586">
    <property type="entry name" value="4HBT"/>
    <property type="match status" value="1"/>
</dbReference>
<evidence type="ECO:0000313" key="3">
    <source>
        <dbReference type="EMBL" id="PLW87481.1"/>
    </source>
</evidence>
<dbReference type="PANTHER" id="PTHR31793:SF27">
    <property type="entry name" value="NOVEL THIOESTERASE SUPERFAMILY DOMAIN AND SAPOSIN A-TYPE DOMAIN CONTAINING PROTEIN (0610012H03RIK)"/>
    <property type="match status" value="1"/>
</dbReference>
<evidence type="ECO:0000313" key="4">
    <source>
        <dbReference type="Proteomes" id="UP000235162"/>
    </source>
</evidence>
<name>A0AAP8SPD9_9GAMM</name>
<dbReference type="RefSeq" id="WP_084200459.1">
    <property type="nucleotide sequence ID" value="NZ_BMYL01000001.1"/>
</dbReference>
<comment type="caution">
    <text evidence="3">The sequence shown here is derived from an EMBL/GenBank/DDBJ whole genome shotgun (WGS) entry which is preliminary data.</text>
</comment>
<evidence type="ECO:0000256" key="1">
    <source>
        <dbReference type="ARBA" id="ARBA00005953"/>
    </source>
</evidence>
<proteinExistence type="inferred from homology"/>
<organism evidence="3 4">
    <name type="scientific">Halioglobus japonicus</name>
    <dbReference type="NCBI Taxonomy" id="930805"/>
    <lineage>
        <taxon>Bacteria</taxon>
        <taxon>Pseudomonadati</taxon>
        <taxon>Pseudomonadota</taxon>
        <taxon>Gammaproteobacteria</taxon>
        <taxon>Cellvibrionales</taxon>
        <taxon>Halieaceae</taxon>
        <taxon>Halioglobus</taxon>
    </lineage>
</organism>
<dbReference type="Pfam" id="PF13279">
    <property type="entry name" value="4HBT_2"/>
    <property type="match status" value="1"/>
</dbReference>
<dbReference type="EMBL" id="PKUR01000001">
    <property type="protein sequence ID" value="PLW87481.1"/>
    <property type="molecule type" value="Genomic_DNA"/>
</dbReference>
<accession>A0AAP8SPD9</accession>
<dbReference type="Proteomes" id="UP000235162">
    <property type="component" value="Unassembled WGS sequence"/>
</dbReference>
<dbReference type="PANTHER" id="PTHR31793">
    <property type="entry name" value="4-HYDROXYBENZOYL-COA THIOESTERASE FAMILY MEMBER"/>
    <property type="match status" value="1"/>
</dbReference>
<reference evidence="3 4" key="1">
    <citation type="submission" date="2018-01" db="EMBL/GenBank/DDBJ databases">
        <title>The draft genome sequence of Halioglobus japonicus S1-36.</title>
        <authorList>
            <person name="Du Z.-J."/>
            <person name="Shi M.-J."/>
        </authorList>
    </citation>
    <scope>NUCLEOTIDE SEQUENCE [LARGE SCALE GENOMIC DNA]</scope>
    <source>
        <strain evidence="3 4">S1-36</strain>
    </source>
</reference>
<dbReference type="GO" id="GO:0047617">
    <property type="term" value="F:fatty acyl-CoA hydrolase activity"/>
    <property type="evidence" value="ECO:0007669"/>
    <property type="project" value="TreeGrafter"/>
</dbReference>